<organism evidence="2">
    <name type="scientific">Tanacetum cinerariifolium</name>
    <name type="common">Dalmatian daisy</name>
    <name type="synonym">Chrysanthemum cinerariifolium</name>
    <dbReference type="NCBI Taxonomy" id="118510"/>
    <lineage>
        <taxon>Eukaryota</taxon>
        <taxon>Viridiplantae</taxon>
        <taxon>Streptophyta</taxon>
        <taxon>Embryophyta</taxon>
        <taxon>Tracheophyta</taxon>
        <taxon>Spermatophyta</taxon>
        <taxon>Magnoliopsida</taxon>
        <taxon>eudicotyledons</taxon>
        <taxon>Gunneridae</taxon>
        <taxon>Pentapetalae</taxon>
        <taxon>asterids</taxon>
        <taxon>campanulids</taxon>
        <taxon>Asterales</taxon>
        <taxon>Asteraceae</taxon>
        <taxon>Asteroideae</taxon>
        <taxon>Anthemideae</taxon>
        <taxon>Anthemidinae</taxon>
        <taxon>Tanacetum</taxon>
    </lineage>
</organism>
<reference evidence="2" key="1">
    <citation type="journal article" date="2019" name="Sci. Rep.">
        <title>Draft genome of Tanacetum cinerariifolium, the natural source of mosquito coil.</title>
        <authorList>
            <person name="Yamashiro T."/>
            <person name="Shiraishi A."/>
            <person name="Satake H."/>
            <person name="Nakayama K."/>
        </authorList>
    </citation>
    <scope>NUCLEOTIDE SEQUENCE</scope>
</reference>
<evidence type="ECO:0000313" key="2">
    <source>
        <dbReference type="EMBL" id="GEU40457.1"/>
    </source>
</evidence>
<feature type="non-terminal residue" evidence="2">
    <location>
        <position position="1"/>
    </location>
</feature>
<evidence type="ECO:0000256" key="1">
    <source>
        <dbReference type="SAM" id="Coils"/>
    </source>
</evidence>
<protein>
    <submittedName>
        <fullName evidence="2">Uncharacterized protein</fullName>
    </submittedName>
</protein>
<proteinExistence type="predicted"/>
<comment type="caution">
    <text evidence="2">The sequence shown here is derived from an EMBL/GenBank/DDBJ whole genome shotgun (WGS) entry which is preliminary data.</text>
</comment>
<gene>
    <name evidence="2" type="ORF">Tci_012435</name>
</gene>
<dbReference type="AlphaFoldDB" id="A0A6L2JV77"/>
<dbReference type="EMBL" id="BKCJ010001305">
    <property type="protein sequence ID" value="GEU40457.1"/>
    <property type="molecule type" value="Genomic_DNA"/>
</dbReference>
<name>A0A6L2JV77_TANCI</name>
<keyword evidence="1" id="KW-0175">Coiled coil</keyword>
<feature type="coiled-coil region" evidence="1">
    <location>
        <begin position="40"/>
        <end position="67"/>
    </location>
</feature>
<accession>A0A6L2JV77</accession>
<sequence>APIGGVKFDVHSLQTVVVGNMLTNESRILSQGHAKLKNHLVSLKIKKSLLKNKMSKLEDILAKAQRNQDVEGSQVDFKDLQDYHPEAEKLFDEIAEAFYKLEFPYISLLSGKAGQTLEELSATVTYSIFISLAMLSSAMPASYSASLLVIVNSNFNAYVNYVPSGLTIIKPAPEPSPLNAPGKVGSSYSQCSRDSCHVRVLPSKYVDIIFEQVDQFLFGLHGELFSMVTVCSGYLELNVSLVLDTILGGFRKVFTTFSEARISLGVSERFCSIHGLDVTSRPSEAVSSACRQEYTLSISPS</sequence>